<comment type="caution">
    <text evidence="1">The sequence shown here is derived from an EMBL/GenBank/DDBJ whole genome shotgun (WGS) entry which is preliminary data.</text>
</comment>
<keyword evidence="2" id="KW-1185">Reference proteome</keyword>
<dbReference type="Proteomes" id="UP000708208">
    <property type="component" value="Unassembled WGS sequence"/>
</dbReference>
<gene>
    <name evidence="1" type="ORF">AFUS01_LOCUS38702</name>
</gene>
<evidence type="ECO:0000313" key="1">
    <source>
        <dbReference type="EMBL" id="CAG7828800.1"/>
    </source>
</evidence>
<proteinExistence type="predicted"/>
<dbReference type="OrthoDB" id="9981685at2759"/>
<sequence>MDQVLRPLLEDGIAQLYGEDSTKVFVHDNAARSDTPSKSPDVSPRDFFCFGFLTQTLQRTKDYDERAVEKLREVWNDGTPGKCVENIGSRKRRLRTISKKDRKC</sequence>
<organism evidence="1 2">
    <name type="scientific">Allacma fusca</name>
    <dbReference type="NCBI Taxonomy" id="39272"/>
    <lineage>
        <taxon>Eukaryota</taxon>
        <taxon>Metazoa</taxon>
        <taxon>Ecdysozoa</taxon>
        <taxon>Arthropoda</taxon>
        <taxon>Hexapoda</taxon>
        <taxon>Collembola</taxon>
        <taxon>Symphypleona</taxon>
        <taxon>Sminthuridae</taxon>
        <taxon>Allacma</taxon>
    </lineage>
</organism>
<reference evidence="1" key="1">
    <citation type="submission" date="2021-06" db="EMBL/GenBank/DDBJ databases">
        <authorList>
            <person name="Hodson N. C."/>
            <person name="Mongue J. A."/>
            <person name="Jaron S. K."/>
        </authorList>
    </citation>
    <scope>NUCLEOTIDE SEQUENCE</scope>
</reference>
<dbReference type="AlphaFoldDB" id="A0A8J2LUE3"/>
<name>A0A8J2LUE3_9HEXA</name>
<accession>A0A8J2LUE3</accession>
<dbReference type="EMBL" id="CAJVCH010548900">
    <property type="protein sequence ID" value="CAG7828800.1"/>
    <property type="molecule type" value="Genomic_DNA"/>
</dbReference>
<evidence type="ECO:0000313" key="2">
    <source>
        <dbReference type="Proteomes" id="UP000708208"/>
    </source>
</evidence>
<protein>
    <submittedName>
        <fullName evidence="1">Uncharacterized protein</fullName>
    </submittedName>
</protein>